<dbReference type="Proteomes" id="UP000030437">
    <property type="component" value="Unassembled WGS sequence"/>
</dbReference>
<dbReference type="InterPro" id="IPR002491">
    <property type="entry name" value="ABC_transptr_periplasmic_BD"/>
</dbReference>
<dbReference type="CDD" id="cd01143">
    <property type="entry name" value="YvrC"/>
    <property type="match status" value="1"/>
</dbReference>
<evidence type="ECO:0000313" key="6">
    <source>
        <dbReference type="Proteomes" id="UP000030437"/>
    </source>
</evidence>
<dbReference type="InterPro" id="IPR050902">
    <property type="entry name" value="ABC_Transporter_SBP"/>
</dbReference>
<dbReference type="PANTHER" id="PTHR30535:SF34">
    <property type="entry name" value="MOLYBDATE-BINDING PROTEIN MOLA"/>
    <property type="match status" value="1"/>
</dbReference>
<proteinExistence type="inferred from homology"/>
<feature type="chain" id="PRO_5002014005" evidence="3">
    <location>
        <begin position="26"/>
        <end position="315"/>
    </location>
</feature>
<gene>
    <name evidence="5" type="ORF">CD32_07705</name>
</gene>
<comment type="similarity">
    <text evidence="1">Belongs to the bacterial solute-binding protein 8 family.</text>
</comment>
<sequence length="315" mass="34158">MKKFWQLAATSILAISVLMACGSEAEPTEKKETAQNEESAAGAFPVTVEDALGKEVTLEEAPDRIVSLTPSNTEILFGLGLDKEVVGVNDNDNYPEQVKERTKVGGTEYNIETIISLQPDVVFAHESSMYTLEGAIDQLESAGIKVFVVEDAVNFNETYETIEDVAALTGKEAEAEDIIASIKTKLSEIQKKLEGVEPKTAFMVVGGAPDIYVVGQNTFMNEMLKAINVKNAVQQDGWPKYSAEEFVAANPDSLLFTYKGDDEIIKNNPAFAVMKAVQNNAMAVVDGDTTSRQGPRIAEGVESIAKAVYPEVFND</sequence>
<evidence type="ECO:0000259" key="4">
    <source>
        <dbReference type="PROSITE" id="PS50983"/>
    </source>
</evidence>
<keyword evidence="2 3" id="KW-0732">Signal</keyword>
<dbReference type="InterPro" id="IPR054828">
    <property type="entry name" value="Vit_B12_bind_prot"/>
</dbReference>
<feature type="signal peptide" evidence="3">
    <location>
        <begin position="1"/>
        <end position="25"/>
    </location>
</feature>
<dbReference type="Gene3D" id="3.40.50.1980">
    <property type="entry name" value="Nitrogenase molybdenum iron protein domain"/>
    <property type="match status" value="2"/>
</dbReference>
<dbReference type="AlphaFoldDB" id="A0A0A3ILT1"/>
<evidence type="ECO:0000256" key="3">
    <source>
        <dbReference type="SAM" id="SignalP"/>
    </source>
</evidence>
<dbReference type="OrthoDB" id="9816357at2"/>
<dbReference type="EMBL" id="JPVP01000053">
    <property type="protein sequence ID" value="KGR85729.1"/>
    <property type="molecule type" value="Genomic_DNA"/>
</dbReference>
<dbReference type="NCBIfam" id="NF038402">
    <property type="entry name" value="TroA_like"/>
    <property type="match status" value="1"/>
</dbReference>
<feature type="domain" description="Fe/B12 periplasmic-binding" evidence="4">
    <location>
        <begin position="64"/>
        <end position="312"/>
    </location>
</feature>
<name>A0A0A3ILT1_9BACI</name>
<dbReference type="PROSITE" id="PS50983">
    <property type="entry name" value="FE_B12_PBP"/>
    <property type="match status" value="1"/>
</dbReference>
<dbReference type="PANTHER" id="PTHR30535">
    <property type="entry name" value="VITAMIN B12-BINDING PROTEIN"/>
    <property type="match status" value="1"/>
</dbReference>
<evidence type="ECO:0000313" key="5">
    <source>
        <dbReference type="EMBL" id="KGR85729.1"/>
    </source>
</evidence>
<dbReference type="eggNOG" id="COG0614">
    <property type="taxonomic scope" value="Bacteria"/>
</dbReference>
<evidence type="ECO:0000256" key="2">
    <source>
        <dbReference type="ARBA" id="ARBA00022729"/>
    </source>
</evidence>
<keyword evidence="6" id="KW-1185">Reference proteome</keyword>
<dbReference type="SUPFAM" id="SSF53807">
    <property type="entry name" value="Helical backbone' metal receptor"/>
    <property type="match status" value="1"/>
</dbReference>
<dbReference type="RefSeq" id="WP_036153495.1">
    <property type="nucleotide sequence ID" value="NZ_AVCX01000008.1"/>
</dbReference>
<comment type="caution">
    <text evidence="5">The sequence shown here is derived from an EMBL/GenBank/DDBJ whole genome shotgun (WGS) entry which is preliminary data.</text>
</comment>
<dbReference type="GO" id="GO:0071281">
    <property type="term" value="P:cellular response to iron ion"/>
    <property type="evidence" value="ECO:0007669"/>
    <property type="project" value="TreeGrafter"/>
</dbReference>
<evidence type="ECO:0000256" key="1">
    <source>
        <dbReference type="ARBA" id="ARBA00008814"/>
    </source>
</evidence>
<dbReference type="STRING" id="1220589.CD32_07705"/>
<organism evidence="5 6">
    <name type="scientific">Lysinibacillus odysseyi 34hs-1 = NBRC 100172</name>
    <dbReference type="NCBI Taxonomy" id="1220589"/>
    <lineage>
        <taxon>Bacteria</taxon>
        <taxon>Bacillati</taxon>
        <taxon>Bacillota</taxon>
        <taxon>Bacilli</taxon>
        <taxon>Bacillales</taxon>
        <taxon>Bacillaceae</taxon>
        <taxon>Lysinibacillus</taxon>
    </lineage>
</organism>
<protein>
    <submittedName>
        <fullName evidence="5">Iron ABC transporter substrate-binding protein</fullName>
    </submittedName>
</protein>
<dbReference type="Pfam" id="PF01497">
    <property type="entry name" value="Peripla_BP_2"/>
    <property type="match status" value="1"/>
</dbReference>
<accession>A0A0A3ILT1</accession>
<reference evidence="5 6" key="1">
    <citation type="submission" date="2014-02" db="EMBL/GenBank/DDBJ databases">
        <title>Draft genome sequence of Lysinibacillus odysseyi NBRC 100172.</title>
        <authorList>
            <person name="Zhang F."/>
            <person name="Wang G."/>
            <person name="Zhang L."/>
        </authorList>
    </citation>
    <scope>NUCLEOTIDE SEQUENCE [LARGE SCALE GENOMIC DNA]</scope>
    <source>
        <strain evidence="5 6">NBRC 100172</strain>
    </source>
</reference>
<dbReference type="PROSITE" id="PS51257">
    <property type="entry name" value="PROKAR_LIPOPROTEIN"/>
    <property type="match status" value="1"/>
</dbReference>